<evidence type="ECO:0000313" key="3">
    <source>
        <dbReference type="Proteomes" id="UP000631114"/>
    </source>
</evidence>
<name>A0A835GU08_9MAGN</name>
<dbReference type="Proteomes" id="UP000631114">
    <property type="component" value="Unassembled WGS sequence"/>
</dbReference>
<protein>
    <submittedName>
        <fullName evidence="2">Uncharacterized protein</fullName>
    </submittedName>
</protein>
<sequence length="59" mass="7033">MIRDCLENRIECVTLICKHEFVTLRKKNLKLYCIHGLTNILFFFSVFCLCLLLFTCQMV</sequence>
<gene>
    <name evidence="2" type="ORF">IFM89_004024</name>
</gene>
<reference evidence="2 3" key="1">
    <citation type="submission" date="2020-10" db="EMBL/GenBank/DDBJ databases">
        <title>The Coptis chinensis genome and diversification of protoberbering-type alkaloids.</title>
        <authorList>
            <person name="Wang B."/>
            <person name="Shu S."/>
            <person name="Song C."/>
            <person name="Liu Y."/>
        </authorList>
    </citation>
    <scope>NUCLEOTIDE SEQUENCE [LARGE SCALE GENOMIC DNA]</scope>
    <source>
        <strain evidence="2">HL-2020</strain>
        <tissue evidence="2">Leaf</tissue>
    </source>
</reference>
<keyword evidence="1" id="KW-1133">Transmembrane helix</keyword>
<proteinExistence type="predicted"/>
<accession>A0A835GU08</accession>
<keyword evidence="1" id="KW-0472">Membrane</keyword>
<dbReference type="AlphaFoldDB" id="A0A835GU08"/>
<organism evidence="2 3">
    <name type="scientific">Coptis chinensis</name>
    <dbReference type="NCBI Taxonomy" id="261450"/>
    <lineage>
        <taxon>Eukaryota</taxon>
        <taxon>Viridiplantae</taxon>
        <taxon>Streptophyta</taxon>
        <taxon>Embryophyta</taxon>
        <taxon>Tracheophyta</taxon>
        <taxon>Spermatophyta</taxon>
        <taxon>Magnoliopsida</taxon>
        <taxon>Ranunculales</taxon>
        <taxon>Ranunculaceae</taxon>
        <taxon>Coptidoideae</taxon>
        <taxon>Coptis</taxon>
    </lineage>
</organism>
<comment type="caution">
    <text evidence="2">The sequence shown here is derived from an EMBL/GenBank/DDBJ whole genome shotgun (WGS) entry which is preliminary data.</text>
</comment>
<evidence type="ECO:0000256" key="1">
    <source>
        <dbReference type="SAM" id="Phobius"/>
    </source>
</evidence>
<evidence type="ECO:0000313" key="2">
    <source>
        <dbReference type="EMBL" id="KAF9587566.1"/>
    </source>
</evidence>
<keyword evidence="3" id="KW-1185">Reference proteome</keyword>
<keyword evidence="1" id="KW-0812">Transmembrane</keyword>
<dbReference type="EMBL" id="JADFTS010000009">
    <property type="protein sequence ID" value="KAF9587566.1"/>
    <property type="molecule type" value="Genomic_DNA"/>
</dbReference>
<feature type="transmembrane region" description="Helical" evidence="1">
    <location>
        <begin position="31"/>
        <end position="54"/>
    </location>
</feature>